<dbReference type="EC" id="4.2.3.1" evidence="1"/>
<dbReference type="EMBL" id="VSSQ01065921">
    <property type="protein sequence ID" value="MPN18560.1"/>
    <property type="molecule type" value="Genomic_DNA"/>
</dbReference>
<dbReference type="InterPro" id="IPR036052">
    <property type="entry name" value="TrpB-like_PALP_sf"/>
</dbReference>
<name>A0A645FY44_9ZZZZ</name>
<reference evidence="1" key="1">
    <citation type="submission" date="2019-08" db="EMBL/GenBank/DDBJ databases">
        <authorList>
            <person name="Kucharzyk K."/>
            <person name="Murdoch R.W."/>
            <person name="Higgins S."/>
            <person name="Loffler F."/>
        </authorList>
    </citation>
    <scope>NUCLEOTIDE SEQUENCE</scope>
</reference>
<protein>
    <submittedName>
        <fullName evidence="1">Threonine synthase</fullName>
        <ecNumber evidence="1">4.2.3.1</ecNumber>
    </submittedName>
</protein>
<organism evidence="1">
    <name type="scientific">bioreactor metagenome</name>
    <dbReference type="NCBI Taxonomy" id="1076179"/>
    <lineage>
        <taxon>unclassified sequences</taxon>
        <taxon>metagenomes</taxon>
        <taxon>ecological metagenomes</taxon>
    </lineage>
</organism>
<dbReference type="SUPFAM" id="SSF53686">
    <property type="entry name" value="Tryptophan synthase beta subunit-like PLP-dependent enzymes"/>
    <property type="match status" value="1"/>
</dbReference>
<accession>A0A645FY44</accession>
<sequence>MENRQEGIPMIVLETAQPAKFEETIREALGTEPVRPADLKGIENLPQRVVVMAPDVVAIKQFIVERV</sequence>
<keyword evidence="1" id="KW-0456">Lyase</keyword>
<dbReference type="Pfam" id="PF24857">
    <property type="entry name" value="THR4_C"/>
    <property type="match status" value="1"/>
</dbReference>
<comment type="caution">
    <text evidence="1">The sequence shown here is derived from an EMBL/GenBank/DDBJ whole genome shotgun (WGS) entry which is preliminary data.</text>
</comment>
<dbReference type="GO" id="GO:0004795">
    <property type="term" value="F:threonine synthase activity"/>
    <property type="evidence" value="ECO:0007669"/>
    <property type="project" value="UniProtKB-EC"/>
</dbReference>
<dbReference type="Gene3D" id="3.40.50.1100">
    <property type="match status" value="1"/>
</dbReference>
<gene>
    <name evidence="1" type="primary">thrC_53</name>
    <name evidence="1" type="ORF">SDC9_165920</name>
</gene>
<evidence type="ECO:0000313" key="1">
    <source>
        <dbReference type="EMBL" id="MPN18560.1"/>
    </source>
</evidence>
<dbReference type="AlphaFoldDB" id="A0A645FY44"/>
<proteinExistence type="predicted"/>